<reference evidence="3" key="1">
    <citation type="submission" date="2025-08" db="UniProtKB">
        <authorList>
            <consortium name="RefSeq"/>
        </authorList>
    </citation>
    <scope>IDENTIFICATION</scope>
</reference>
<gene>
    <name evidence="3" type="primary">LOC106011184</name>
</gene>
<proteinExistence type="predicted"/>
<dbReference type="GeneID" id="106011184"/>
<evidence type="ECO:0000256" key="1">
    <source>
        <dbReference type="SAM" id="SignalP"/>
    </source>
</evidence>
<dbReference type="RefSeq" id="XP_012935373.1">
    <property type="nucleotide sequence ID" value="XM_013079919.2"/>
</dbReference>
<protein>
    <submittedName>
        <fullName evidence="3">Uncharacterized protein LOC106011184</fullName>
    </submittedName>
</protein>
<sequence length="159" mass="17382">MLRTIAVLALGLGLAFAAQGDNCVREDQCGKGECCMRVTPSRRALNLDGIPGFCQKLSAEGESCNSFSSCNCQKGLKCQLVKDSDTPFSQMGTCQRPVVVKRKAATTCTSNSDCGKDQCCYFNLAVSKRQDFNLPIFKGTCRVKSACEQRFDINPHIIY</sequence>
<evidence type="ECO:0000313" key="3">
    <source>
        <dbReference type="RefSeq" id="XP_012935373.1"/>
    </source>
</evidence>
<keyword evidence="2" id="KW-1185">Reference proteome</keyword>
<accession>A0ABM0ZVH7</accession>
<feature type="chain" id="PRO_5047118722" evidence="1">
    <location>
        <begin position="18"/>
        <end position="159"/>
    </location>
</feature>
<name>A0ABM0ZVH7_APLCA</name>
<organism evidence="2 3">
    <name type="scientific">Aplysia californica</name>
    <name type="common">California sea hare</name>
    <dbReference type="NCBI Taxonomy" id="6500"/>
    <lineage>
        <taxon>Eukaryota</taxon>
        <taxon>Metazoa</taxon>
        <taxon>Spiralia</taxon>
        <taxon>Lophotrochozoa</taxon>
        <taxon>Mollusca</taxon>
        <taxon>Gastropoda</taxon>
        <taxon>Heterobranchia</taxon>
        <taxon>Euthyneura</taxon>
        <taxon>Tectipleura</taxon>
        <taxon>Aplysiida</taxon>
        <taxon>Aplysioidea</taxon>
        <taxon>Aplysiidae</taxon>
        <taxon>Aplysia</taxon>
    </lineage>
</organism>
<dbReference type="Gene3D" id="2.10.80.10">
    <property type="entry name" value="Lipase, subunit A"/>
    <property type="match status" value="1"/>
</dbReference>
<evidence type="ECO:0000313" key="2">
    <source>
        <dbReference type="Proteomes" id="UP000694888"/>
    </source>
</evidence>
<keyword evidence="1" id="KW-0732">Signal</keyword>
<feature type="signal peptide" evidence="1">
    <location>
        <begin position="1"/>
        <end position="17"/>
    </location>
</feature>
<dbReference type="Proteomes" id="UP000694888">
    <property type="component" value="Unplaced"/>
</dbReference>